<proteinExistence type="inferred from homology"/>
<protein>
    <recommendedName>
        <fullName evidence="10">Flagellar protein FliL</fullName>
    </recommendedName>
</protein>
<evidence type="ECO:0000256" key="7">
    <source>
        <dbReference type="ARBA" id="ARBA00022779"/>
    </source>
</evidence>
<comment type="subcellular location">
    <subcellularLocation>
        <location evidence="2">Cell membrane</location>
        <topology evidence="2">Single-pass membrane protein</topology>
    </subcellularLocation>
</comment>
<dbReference type="PANTHER" id="PTHR35091:SF2">
    <property type="entry name" value="FLAGELLAR PROTEIN FLIL"/>
    <property type="match status" value="1"/>
</dbReference>
<reference evidence="11 13" key="1">
    <citation type="submission" date="2015-07" db="EMBL/GenBank/DDBJ databases">
        <title>Fjat-14205 dsm 2895.</title>
        <authorList>
            <person name="Liu B."/>
            <person name="Wang J."/>
            <person name="Zhu Y."/>
            <person name="Liu G."/>
            <person name="Chen Q."/>
            <person name="Chen Z."/>
            <person name="Lan J."/>
            <person name="Che J."/>
            <person name="Ge C."/>
            <person name="Shi H."/>
            <person name="Pan Z."/>
            <person name="Liu X."/>
        </authorList>
    </citation>
    <scope>NUCLEOTIDE SEQUENCE [LARGE SCALE GENOMIC DNA]</scope>
    <source>
        <strain evidence="11 13">DSM 2895</strain>
    </source>
</reference>
<comment type="function">
    <text evidence="1 10">Controls the rotational direction of flagella during chemotaxis.</text>
</comment>
<sequence length="153" mass="17211">MFKNRLINIALIILMAITLIGVVMFIIWQSYLKQPADPAAVNGQQVEKKISAEELEKVTLETEEIRTNLLTGDLILAKFAVQAENEKVKKELELRKPQVVHTVIKTLSAMKPEEVQGPKGMERVESAIKTELNKLLEKGKIVDVITTHKIVDI</sequence>
<dbReference type="Proteomes" id="UP000037269">
    <property type="component" value="Unassembled WGS sequence"/>
</dbReference>
<dbReference type="Pfam" id="PF03748">
    <property type="entry name" value="FliL"/>
    <property type="match status" value="1"/>
</dbReference>
<accession>A0A0D1XT66</accession>
<dbReference type="PANTHER" id="PTHR35091">
    <property type="entry name" value="FLAGELLAR PROTEIN FLIL"/>
    <property type="match status" value="1"/>
</dbReference>
<feature type="transmembrane region" description="Helical" evidence="10">
    <location>
        <begin position="6"/>
        <end position="28"/>
    </location>
</feature>
<evidence type="ECO:0000256" key="6">
    <source>
        <dbReference type="ARBA" id="ARBA00022692"/>
    </source>
</evidence>
<keyword evidence="12" id="KW-0969">Cilium</keyword>
<name>A0A0D1XT66_ANEMI</name>
<dbReference type="EMBL" id="FNED01000003">
    <property type="protein sequence ID" value="SDI37167.1"/>
    <property type="molecule type" value="Genomic_DNA"/>
</dbReference>
<dbReference type="RefSeq" id="WP_043065975.1">
    <property type="nucleotide sequence ID" value="NZ_BJOA01000031.1"/>
</dbReference>
<evidence type="ECO:0000256" key="8">
    <source>
        <dbReference type="ARBA" id="ARBA00022989"/>
    </source>
</evidence>
<dbReference type="GO" id="GO:0009425">
    <property type="term" value="C:bacterial-type flagellum basal body"/>
    <property type="evidence" value="ECO:0007669"/>
    <property type="project" value="InterPro"/>
</dbReference>
<gene>
    <name evidence="11" type="ORF">AF333_10060</name>
    <name evidence="12" type="ORF">SAMN04487909_103241</name>
</gene>
<dbReference type="STRING" id="47500.AF333_10060"/>
<keyword evidence="8 10" id="KW-1133">Transmembrane helix</keyword>
<evidence type="ECO:0000256" key="5">
    <source>
        <dbReference type="ARBA" id="ARBA00022500"/>
    </source>
</evidence>
<evidence type="ECO:0000313" key="11">
    <source>
        <dbReference type="EMBL" id="KON95773.1"/>
    </source>
</evidence>
<keyword evidence="12" id="KW-0282">Flagellum</keyword>
<dbReference type="GO" id="GO:0071978">
    <property type="term" value="P:bacterial-type flagellum-dependent swarming motility"/>
    <property type="evidence" value="ECO:0007669"/>
    <property type="project" value="TreeGrafter"/>
</dbReference>
<dbReference type="EMBL" id="LGUG01000004">
    <property type="protein sequence ID" value="KON95773.1"/>
    <property type="molecule type" value="Genomic_DNA"/>
</dbReference>
<dbReference type="InterPro" id="IPR005503">
    <property type="entry name" value="FliL"/>
</dbReference>
<dbReference type="Proteomes" id="UP000182836">
    <property type="component" value="Unassembled WGS sequence"/>
</dbReference>
<keyword evidence="6 10" id="KW-0812">Transmembrane</keyword>
<comment type="similarity">
    <text evidence="3 10">Belongs to the FliL family.</text>
</comment>
<evidence type="ECO:0000256" key="2">
    <source>
        <dbReference type="ARBA" id="ARBA00004162"/>
    </source>
</evidence>
<keyword evidence="12" id="KW-0966">Cell projection</keyword>
<dbReference type="PATRIC" id="fig|47500.12.peg.4922"/>
<reference evidence="12 14" key="2">
    <citation type="submission" date="2016-10" db="EMBL/GenBank/DDBJ databases">
        <authorList>
            <person name="de Groot N.N."/>
        </authorList>
    </citation>
    <scope>NUCLEOTIDE SEQUENCE [LARGE SCALE GENOMIC DNA]</scope>
    <source>
        <strain evidence="12 14">DSM 2895</strain>
    </source>
</reference>
<dbReference type="AlphaFoldDB" id="A0A0D1XT66"/>
<keyword evidence="4 10" id="KW-1003">Cell membrane</keyword>
<dbReference type="GO" id="GO:0006935">
    <property type="term" value="P:chemotaxis"/>
    <property type="evidence" value="ECO:0007669"/>
    <property type="project" value="UniProtKB-KW"/>
</dbReference>
<keyword evidence="5 10" id="KW-0145">Chemotaxis</keyword>
<evidence type="ECO:0000313" key="13">
    <source>
        <dbReference type="Proteomes" id="UP000037269"/>
    </source>
</evidence>
<keyword evidence="9 10" id="KW-0472">Membrane</keyword>
<dbReference type="OrthoDB" id="2381796at2"/>
<organism evidence="11 13">
    <name type="scientific">Aneurinibacillus migulanus</name>
    <name type="common">Bacillus migulanus</name>
    <dbReference type="NCBI Taxonomy" id="47500"/>
    <lineage>
        <taxon>Bacteria</taxon>
        <taxon>Bacillati</taxon>
        <taxon>Bacillota</taxon>
        <taxon>Bacilli</taxon>
        <taxon>Bacillales</taxon>
        <taxon>Paenibacillaceae</taxon>
        <taxon>Aneurinibacillus group</taxon>
        <taxon>Aneurinibacillus</taxon>
    </lineage>
</organism>
<evidence type="ECO:0000313" key="12">
    <source>
        <dbReference type="EMBL" id="SDI37167.1"/>
    </source>
</evidence>
<evidence type="ECO:0000256" key="9">
    <source>
        <dbReference type="ARBA" id="ARBA00023136"/>
    </source>
</evidence>
<dbReference type="GO" id="GO:0005886">
    <property type="term" value="C:plasma membrane"/>
    <property type="evidence" value="ECO:0007669"/>
    <property type="project" value="UniProtKB-SubCell"/>
</dbReference>
<evidence type="ECO:0000313" key="14">
    <source>
        <dbReference type="Proteomes" id="UP000182836"/>
    </source>
</evidence>
<dbReference type="GeneID" id="42305544"/>
<evidence type="ECO:0000256" key="1">
    <source>
        <dbReference type="ARBA" id="ARBA00002254"/>
    </source>
</evidence>
<evidence type="ECO:0000256" key="3">
    <source>
        <dbReference type="ARBA" id="ARBA00008281"/>
    </source>
</evidence>
<keyword evidence="13" id="KW-1185">Reference proteome</keyword>
<evidence type="ECO:0000256" key="10">
    <source>
        <dbReference type="RuleBase" id="RU364125"/>
    </source>
</evidence>
<keyword evidence="7 10" id="KW-0283">Flagellar rotation</keyword>
<evidence type="ECO:0000256" key="4">
    <source>
        <dbReference type="ARBA" id="ARBA00022475"/>
    </source>
</evidence>